<evidence type="ECO:0000313" key="2">
    <source>
        <dbReference type="Proteomes" id="UP001055879"/>
    </source>
</evidence>
<organism evidence="1 2">
    <name type="scientific">Arctium lappa</name>
    <name type="common">Greater burdock</name>
    <name type="synonym">Lappa major</name>
    <dbReference type="NCBI Taxonomy" id="4217"/>
    <lineage>
        <taxon>Eukaryota</taxon>
        <taxon>Viridiplantae</taxon>
        <taxon>Streptophyta</taxon>
        <taxon>Embryophyta</taxon>
        <taxon>Tracheophyta</taxon>
        <taxon>Spermatophyta</taxon>
        <taxon>Magnoliopsida</taxon>
        <taxon>eudicotyledons</taxon>
        <taxon>Gunneridae</taxon>
        <taxon>Pentapetalae</taxon>
        <taxon>asterids</taxon>
        <taxon>campanulids</taxon>
        <taxon>Asterales</taxon>
        <taxon>Asteraceae</taxon>
        <taxon>Carduoideae</taxon>
        <taxon>Cardueae</taxon>
        <taxon>Arctiinae</taxon>
        <taxon>Arctium</taxon>
    </lineage>
</organism>
<reference evidence="2" key="1">
    <citation type="journal article" date="2022" name="Mol. Ecol. Resour.">
        <title>The genomes of chicory, endive, great burdock and yacon provide insights into Asteraceae palaeo-polyploidization history and plant inulin production.</title>
        <authorList>
            <person name="Fan W."/>
            <person name="Wang S."/>
            <person name="Wang H."/>
            <person name="Wang A."/>
            <person name="Jiang F."/>
            <person name="Liu H."/>
            <person name="Zhao H."/>
            <person name="Xu D."/>
            <person name="Zhang Y."/>
        </authorList>
    </citation>
    <scope>NUCLEOTIDE SEQUENCE [LARGE SCALE GENOMIC DNA]</scope>
    <source>
        <strain evidence="2">cv. Niubang</strain>
    </source>
</reference>
<keyword evidence="2" id="KW-1185">Reference proteome</keyword>
<reference evidence="1 2" key="2">
    <citation type="journal article" date="2022" name="Mol. Ecol. Resour.">
        <title>The genomes of chicory, endive, great burdock and yacon provide insights into Asteraceae paleo-polyploidization history and plant inulin production.</title>
        <authorList>
            <person name="Fan W."/>
            <person name="Wang S."/>
            <person name="Wang H."/>
            <person name="Wang A."/>
            <person name="Jiang F."/>
            <person name="Liu H."/>
            <person name="Zhao H."/>
            <person name="Xu D."/>
            <person name="Zhang Y."/>
        </authorList>
    </citation>
    <scope>NUCLEOTIDE SEQUENCE [LARGE SCALE GENOMIC DNA]</scope>
    <source>
        <strain evidence="2">cv. Niubang</strain>
    </source>
</reference>
<name>A0ACB9CPA9_ARCLA</name>
<sequence>MMLFLEGVDPTIPEYVENGSYVPFVIIVAVPATATTEVVPEREAQSSQLKKNLVKDSKDSKSTHVVLVFSEIISSQRSSTLTITELDSDLEDPLDANILEFDECLALQEICEGAISKEISLLPYLTILSQHLLTWKLLLAIIVKKYDILLVTAGQRKFSNLLHPVNPEMTKSSSDEEDAANLCLMAKIEEEVEEPTKTSTSTTTSQISISSDPVLTEADRRRTIDVLTID</sequence>
<comment type="caution">
    <text evidence="1">The sequence shown here is derived from an EMBL/GenBank/DDBJ whole genome shotgun (WGS) entry which is preliminary data.</text>
</comment>
<accession>A0ACB9CPA9</accession>
<dbReference type="EMBL" id="CM042050">
    <property type="protein sequence ID" value="KAI3736095.1"/>
    <property type="molecule type" value="Genomic_DNA"/>
</dbReference>
<evidence type="ECO:0000313" key="1">
    <source>
        <dbReference type="EMBL" id="KAI3736095.1"/>
    </source>
</evidence>
<proteinExistence type="predicted"/>
<protein>
    <submittedName>
        <fullName evidence="1">Uncharacterized protein</fullName>
    </submittedName>
</protein>
<gene>
    <name evidence="1" type="ORF">L6452_15628</name>
</gene>
<dbReference type="Proteomes" id="UP001055879">
    <property type="component" value="Linkage Group LG04"/>
</dbReference>